<evidence type="ECO:0000313" key="2">
    <source>
        <dbReference type="EMBL" id="QKZ03348.1"/>
    </source>
</evidence>
<feature type="transmembrane region" description="Helical" evidence="1">
    <location>
        <begin position="135"/>
        <end position="153"/>
    </location>
</feature>
<feature type="transmembrane region" description="Helical" evidence="1">
    <location>
        <begin position="34"/>
        <end position="54"/>
    </location>
</feature>
<protein>
    <recommendedName>
        <fullName evidence="4">MFS transporter</fullName>
    </recommendedName>
</protein>
<feature type="transmembrane region" description="Helical" evidence="1">
    <location>
        <begin position="317"/>
        <end position="340"/>
    </location>
</feature>
<dbReference type="Proteomes" id="UP000509568">
    <property type="component" value="Chromosome"/>
</dbReference>
<feature type="transmembrane region" description="Helical" evidence="1">
    <location>
        <begin position="9"/>
        <end position="28"/>
    </location>
</feature>
<feature type="transmembrane region" description="Helical" evidence="1">
    <location>
        <begin position="198"/>
        <end position="218"/>
    </location>
</feature>
<reference evidence="2 3" key="1">
    <citation type="submission" date="2020-06" db="EMBL/GenBank/DDBJ databases">
        <title>Pseudomonas eucalypticola sp. nov., an endophyte of Eucalyptus dunnii leaves with biocontrol ability of eucalyptus leaf blight.</title>
        <authorList>
            <person name="Liu Y."/>
            <person name="Song Z."/>
            <person name="Zeng H."/>
            <person name="Lu M."/>
            <person name="Wang X."/>
            <person name="Lian X."/>
            <person name="Zhang Q."/>
        </authorList>
    </citation>
    <scope>NUCLEOTIDE SEQUENCE [LARGE SCALE GENOMIC DNA]</scope>
    <source>
        <strain evidence="2 3">NP-1</strain>
    </source>
</reference>
<dbReference type="SUPFAM" id="SSF103473">
    <property type="entry name" value="MFS general substrate transporter"/>
    <property type="match status" value="1"/>
</dbReference>
<dbReference type="InterPro" id="IPR036259">
    <property type="entry name" value="MFS_trans_sf"/>
</dbReference>
<proteinExistence type="predicted"/>
<keyword evidence="1" id="KW-1133">Transmembrane helix</keyword>
<evidence type="ECO:0008006" key="4">
    <source>
        <dbReference type="Google" id="ProtNLM"/>
    </source>
</evidence>
<feature type="transmembrane region" description="Helical" evidence="1">
    <location>
        <begin position="230"/>
        <end position="252"/>
    </location>
</feature>
<feature type="transmembrane region" description="Helical" evidence="1">
    <location>
        <begin position="91"/>
        <end position="114"/>
    </location>
</feature>
<organism evidence="2 3">
    <name type="scientific">Pseudomonas eucalypticola</name>
    <dbReference type="NCBI Taxonomy" id="2599595"/>
    <lineage>
        <taxon>Bacteria</taxon>
        <taxon>Pseudomonadati</taxon>
        <taxon>Pseudomonadota</taxon>
        <taxon>Gammaproteobacteria</taxon>
        <taxon>Pseudomonadales</taxon>
        <taxon>Pseudomonadaceae</taxon>
        <taxon>Pseudomonas</taxon>
    </lineage>
</organism>
<accession>A0A7D5HLY1</accession>
<name>A0A7D5HLY1_9PSED</name>
<feature type="transmembrane region" description="Helical" evidence="1">
    <location>
        <begin position="284"/>
        <end position="305"/>
    </location>
</feature>
<feature type="transmembrane region" description="Helical" evidence="1">
    <location>
        <begin position="66"/>
        <end position="85"/>
    </location>
</feature>
<feature type="transmembrane region" description="Helical" evidence="1">
    <location>
        <begin position="159"/>
        <end position="177"/>
    </location>
</feature>
<feature type="transmembrane region" description="Helical" evidence="1">
    <location>
        <begin position="346"/>
        <end position="366"/>
    </location>
</feature>
<keyword evidence="1" id="KW-0812">Transmembrane</keyword>
<keyword evidence="1" id="KW-0472">Membrane</keyword>
<dbReference type="KEGG" id="pez:HWQ56_05925"/>
<dbReference type="AlphaFoldDB" id="A0A7D5HLY1"/>
<feature type="transmembrane region" description="Helical" evidence="1">
    <location>
        <begin position="259"/>
        <end position="278"/>
    </location>
</feature>
<evidence type="ECO:0000256" key="1">
    <source>
        <dbReference type="SAM" id="Phobius"/>
    </source>
</evidence>
<sequence length="374" mass="39717">MAEILISSMVFRFAAGAMIFCITWRFASQADGDYRLLAFILFCSSVPALLVPMLMRVGAQRKSGRALSVTAIGLIAVACAAGTTAQDFVEAWVLLSFVLWLLFYVLDASFDMWLAAGVSGLAAPGAQKAVGKFSMLNQLAVMSGPLVAAGIMAGSGDSYVLAVLALVMLVLFIILKLQAKDGGTSPLECVGSLARIPIALRLMLVLLWPIVSAVSFTLPVTVSETPGWGGFHLAVLEAFFGAAMACAGIVAGRWESERSACIGVFSCAASIVGSLAAWTHMDQLAPRILMVIGLGFALGSMRVVAKTLLLRSQPEASVGRIVAQCNGVGVWVTAFFLLMQLALDEYYGFVPFAQLLFVCLLAFMLISKGGWHHR</sequence>
<keyword evidence="3" id="KW-1185">Reference proteome</keyword>
<dbReference type="RefSeq" id="WP_158154833.1">
    <property type="nucleotide sequence ID" value="NZ_CP056030.1"/>
</dbReference>
<gene>
    <name evidence="2" type="ORF">HWQ56_05925</name>
</gene>
<dbReference type="EMBL" id="CP056030">
    <property type="protein sequence ID" value="QKZ03348.1"/>
    <property type="molecule type" value="Genomic_DNA"/>
</dbReference>
<evidence type="ECO:0000313" key="3">
    <source>
        <dbReference type="Proteomes" id="UP000509568"/>
    </source>
</evidence>